<evidence type="ECO:0000313" key="1">
    <source>
        <dbReference type="EMBL" id="XRI72523.1"/>
    </source>
</evidence>
<dbReference type="EC" id="2.1.1.-" evidence="1"/>
<protein>
    <submittedName>
        <fullName evidence="1">Class I SAM-dependent methyltransferase</fullName>
        <ecNumber evidence="1">2.1.1.-</ecNumber>
    </submittedName>
</protein>
<accession>A0ACD5HD15</accession>
<keyword evidence="1" id="KW-0489">Methyltransferase</keyword>
<proteinExistence type="predicted"/>
<dbReference type="Proteomes" id="UP001195965">
    <property type="component" value="Chromosome"/>
</dbReference>
<sequence>MDHKHKENQPWPQEGLERVERCPICDDVSRTLLHSGLTDKVFFCAPGRWSLYQCRTCGAAYLDPRPNPATIAMAYSTYFTHEEGDDAPKGKFAHFKRRLRNGYLNARYLADLQPAWKIGRWVVYFLPQKRNQIDESVRHLPATRKPGVLADIGCGNGQFLGTAMQLGWDAWGVDLDPIAVETARKTGATVIQGGFPDTGLPSAYFDIVTLSHVIEHVHDPLAALKEAFRVLKPGGHIWLATPNMESFGHARFGANWRGLEPPRHLVLFNSNNLKKALDGAGFIDTEHKDCPAQAAGFFQCSLRISCGQDPYDVNANTLPLTLRIAAKILDFKAAVAPSRCETIIMTAKRPEPD</sequence>
<name>A0ACD5HD15_9PROT</name>
<keyword evidence="1" id="KW-0808">Transferase</keyword>
<gene>
    <name evidence="1" type="ORF">HHS34_008695</name>
</gene>
<keyword evidence="2" id="KW-1185">Reference proteome</keyword>
<organism evidence="1 2">
    <name type="scientific">Acidithiobacillus montserratensis</name>
    <dbReference type="NCBI Taxonomy" id="2729135"/>
    <lineage>
        <taxon>Bacteria</taxon>
        <taxon>Pseudomonadati</taxon>
        <taxon>Pseudomonadota</taxon>
        <taxon>Acidithiobacillia</taxon>
        <taxon>Acidithiobacillales</taxon>
        <taxon>Acidithiobacillaceae</taxon>
        <taxon>Acidithiobacillus</taxon>
    </lineage>
</organism>
<dbReference type="EMBL" id="CP127526">
    <property type="protein sequence ID" value="XRI72523.1"/>
    <property type="molecule type" value="Genomic_DNA"/>
</dbReference>
<evidence type="ECO:0000313" key="2">
    <source>
        <dbReference type="Proteomes" id="UP001195965"/>
    </source>
</evidence>
<reference evidence="1 2" key="1">
    <citation type="journal article" date="2021" name="ISME J.">
        <title>Genomic evolution of the class Acidithiobacillia: deep-branching Proteobacteria living in extreme acidic conditions.</title>
        <authorList>
            <person name="Moya-Beltran A."/>
            <person name="Beard S."/>
            <person name="Rojas-Villalobos C."/>
            <person name="Issotta F."/>
            <person name="Gallardo Y."/>
            <person name="Ulloa R."/>
            <person name="Giaveno A."/>
            <person name="Degli Esposti M."/>
            <person name="Johnson D.B."/>
            <person name="Quatrini R."/>
        </authorList>
    </citation>
    <scope>NUCLEOTIDE SEQUENCE [LARGE SCALE GENOMIC DNA]</scope>
    <source>
        <strain evidence="1 2">GG1-14</strain>
    </source>
</reference>